<evidence type="ECO:0000256" key="2">
    <source>
        <dbReference type="SAM" id="SignalP"/>
    </source>
</evidence>
<sequence length="92" mass="9855">MKIFIATLLLLASLQSFAANETEDWVKNLQSGTEASFTVSTPDMVPPYVPDQPDNSQYGSDPNSMTTNASIEATTNEGAKVIYDLGGRPNVA</sequence>
<proteinExistence type="predicted"/>
<feature type="chain" id="PRO_5046994731" evidence="2">
    <location>
        <begin position="19"/>
        <end position="92"/>
    </location>
</feature>
<feature type="region of interest" description="Disordered" evidence="1">
    <location>
        <begin position="37"/>
        <end position="68"/>
    </location>
</feature>
<feature type="compositionally biased region" description="Polar residues" evidence="1">
    <location>
        <begin position="53"/>
        <end position="68"/>
    </location>
</feature>
<dbReference type="EMBL" id="NWTN01000026">
    <property type="protein sequence ID" value="PRQ65183.1"/>
    <property type="molecule type" value="Genomic_DNA"/>
</dbReference>
<reference evidence="3 4" key="1">
    <citation type="submission" date="2017-09" db="EMBL/GenBank/DDBJ databases">
        <authorList>
            <person name="Girard L."/>
            <person name="Lami R."/>
            <person name="Suzuki M."/>
            <person name="Baudart J."/>
        </authorList>
    </citation>
    <scope>NUCLEOTIDE SEQUENCE [LARGE SCALE GENOMIC DNA]</scope>
    <source>
        <strain evidence="3 4">17LN0615E</strain>
    </source>
</reference>
<evidence type="ECO:0000313" key="4">
    <source>
        <dbReference type="Proteomes" id="UP000238163"/>
    </source>
</evidence>
<keyword evidence="4" id="KW-1185">Reference proteome</keyword>
<feature type="non-terminal residue" evidence="3">
    <location>
        <position position="92"/>
    </location>
</feature>
<evidence type="ECO:0000313" key="3">
    <source>
        <dbReference type="EMBL" id="PRQ65183.1"/>
    </source>
</evidence>
<keyword evidence="2" id="KW-0732">Signal</keyword>
<organism evidence="3 4">
    <name type="scientific">Vibrio mediterranei</name>
    <dbReference type="NCBI Taxonomy" id="689"/>
    <lineage>
        <taxon>Bacteria</taxon>
        <taxon>Pseudomonadati</taxon>
        <taxon>Pseudomonadota</taxon>
        <taxon>Gammaproteobacteria</taxon>
        <taxon>Vibrionales</taxon>
        <taxon>Vibrionaceae</taxon>
        <taxon>Vibrio</taxon>
    </lineage>
</organism>
<accession>A0ABX5D841</accession>
<name>A0ABX5D841_9VIBR</name>
<dbReference type="RefSeq" id="WP_146129686.1">
    <property type="nucleotide sequence ID" value="NZ_NWTN01000026.1"/>
</dbReference>
<gene>
    <name evidence="3" type="ORF">COR51_23980</name>
</gene>
<dbReference type="Proteomes" id="UP000238163">
    <property type="component" value="Unassembled WGS sequence"/>
</dbReference>
<reference evidence="3 4" key="2">
    <citation type="submission" date="2018-03" db="EMBL/GenBank/DDBJ databases">
        <title>Genetic Diversity and Phenotypic Plasticity of AHL Mediated Quorum Sensing in Environmental Strains of Vibrio mediterranei.</title>
        <authorList>
            <person name="Lantoine F."/>
            <person name="Vouve F."/>
        </authorList>
    </citation>
    <scope>NUCLEOTIDE SEQUENCE [LARGE SCALE GENOMIC DNA]</scope>
    <source>
        <strain evidence="3 4">17LN0615E</strain>
    </source>
</reference>
<protein>
    <submittedName>
        <fullName evidence="3">Uncharacterized protein</fullName>
    </submittedName>
</protein>
<feature type="signal peptide" evidence="2">
    <location>
        <begin position="1"/>
        <end position="18"/>
    </location>
</feature>
<evidence type="ECO:0000256" key="1">
    <source>
        <dbReference type="SAM" id="MobiDB-lite"/>
    </source>
</evidence>
<comment type="caution">
    <text evidence="3">The sequence shown here is derived from an EMBL/GenBank/DDBJ whole genome shotgun (WGS) entry which is preliminary data.</text>
</comment>